<keyword evidence="7" id="KW-0408">Iron</keyword>
<dbReference type="GO" id="GO:0005344">
    <property type="term" value="F:oxygen carrier activity"/>
    <property type="evidence" value="ECO:0007669"/>
    <property type="project" value="UniProtKB-KW"/>
</dbReference>
<comment type="similarity">
    <text evidence="1 8">Belongs to the globin family.</text>
</comment>
<feature type="domain" description="Globin" evidence="9">
    <location>
        <begin position="11"/>
        <end position="148"/>
    </location>
</feature>
<evidence type="ECO:0000256" key="4">
    <source>
        <dbReference type="ARBA" id="ARBA00022617"/>
    </source>
</evidence>
<keyword evidence="5 8" id="KW-0561">Oxygen transport</keyword>
<evidence type="ECO:0000256" key="8">
    <source>
        <dbReference type="RuleBase" id="RU000356"/>
    </source>
</evidence>
<dbReference type="InterPro" id="IPR012292">
    <property type="entry name" value="Globin/Proto"/>
</dbReference>
<dbReference type="CDD" id="cd01040">
    <property type="entry name" value="Mb-like"/>
    <property type="match status" value="1"/>
</dbReference>
<dbReference type="GO" id="GO:0016491">
    <property type="term" value="F:oxidoreductase activity"/>
    <property type="evidence" value="ECO:0007669"/>
    <property type="project" value="UniProtKB-ARBA"/>
</dbReference>
<protein>
    <submittedName>
        <fullName evidence="10">Hemoglobin</fullName>
    </submittedName>
</protein>
<gene>
    <name evidence="10" type="primary">Hb</name>
</gene>
<sequence length="149" mass="17173">MPITDQRPLPTLSEGEKKAIKESWPQIYQNFEQTSLDVLIEFLQKFPEAQDSFPKFSAKKCHLEQDNEVKWQASRIINAVNAVVGHLDNEVAMKQYLKELSVKHSSEFQVDPKMFKELSAIFVSTIRGKAAYEKLFSIICTLLRSSYDE</sequence>
<dbReference type="InterPro" id="IPR009050">
    <property type="entry name" value="Globin-like_sf"/>
</dbReference>
<evidence type="ECO:0000313" key="10">
    <source>
        <dbReference type="EMBL" id="AAD56540.1"/>
    </source>
</evidence>
<organism evidence="10">
    <name type="scientific">Myxine glutinosa</name>
    <name type="common">Atlantic hagfish</name>
    <dbReference type="NCBI Taxonomy" id="7769"/>
    <lineage>
        <taxon>Eukaryota</taxon>
        <taxon>Metazoa</taxon>
        <taxon>Chordata</taxon>
        <taxon>Craniata</taxon>
        <taxon>Vertebrata</taxon>
        <taxon>Cyclostomata</taxon>
        <taxon>Myxini</taxon>
        <taxon>Myxiniformes</taxon>
        <taxon>Myxinidae</taxon>
        <taxon>Myxininae</taxon>
        <taxon>Myxine</taxon>
    </lineage>
</organism>
<evidence type="ECO:0000256" key="2">
    <source>
        <dbReference type="ARBA" id="ARBA00011245"/>
    </source>
</evidence>
<dbReference type="EMBL" id="AF184239">
    <property type="protein sequence ID" value="AAD56540.1"/>
    <property type="molecule type" value="mRNA"/>
</dbReference>
<dbReference type="SUPFAM" id="SSF46458">
    <property type="entry name" value="Globin-like"/>
    <property type="match status" value="1"/>
</dbReference>
<dbReference type="GO" id="GO:0005506">
    <property type="term" value="F:iron ion binding"/>
    <property type="evidence" value="ECO:0007669"/>
    <property type="project" value="InterPro"/>
</dbReference>
<dbReference type="PROSITE" id="PS01033">
    <property type="entry name" value="GLOBIN"/>
    <property type="match status" value="1"/>
</dbReference>
<dbReference type="InterPro" id="IPR044399">
    <property type="entry name" value="Mb-like_M"/>
</dbReference>
<dbReference type="SMR" id="Q9U6L2"/>
<dbReference type="PRINTS" id="PR01906">
    <property type="entry name" value="FISHGLOBIN"/>
</dbReference>
<evidence type="ECO:0000256" key="1">
    <source>
        <dbReference type="ARBA" id="ARBA00008705"/>
    </source>
</evidence>
<name>Q9U6L2_MYXGL</name>
<dbReference type="PANTHER" id="PTHR46783:SF1">
    <property type="entry name" value="CYTOGLOBIN-1-RELATED"/>
    <property type="match status" value="1"/>
</dbReference>
<dbReference type="PANTHER" id="PTHR46783">
    <property type="entry name" value="CYTOGLOBIN"/>
    <property type="match status" value="1"/>
</dbReference>
<keyword evidence="4 8" id="KW-0349">Heme</keyword>
<proteinExistence type="evidence at transcript level"/>
<dbReference type="Pfam" id="PF00042">
    <property type="entry name" value="Globin"/>
    <property type="match status" value="1"/>
</dbReference>
<dbReference type="Gene3D" id="1.10.490.10">
    <property type="entry name" value="Globins"/>
    <property type="match status" value="1"/>
</dbReference>
<evidence type="ECO:0000256" key="3">
    <source>
        <dbReference type="ARBA" id="ARBA00022448"/>
    </source>
</evidence>
<evidence type="ECO:0000256" key="6">
    <source>
        <dbReference type="ARBA" id="ARBA00022723"/>
    </source>
</evidence>
<evidence type="ECO:0000259" key="9">
    <source>
        <dbReference type="PROSITE" id="PS01033"/>
    </source>
</evidence>
<dbReference type="GO" id="GO:0020037">
    <property type="term" value="F:heme binding"/>
    <property type="evidence" value="ECO:0007669"/>
    <property type="project" value="InterPro"/>
</dbReference>
<accession>Q9U6L2</accession>
<evidence type="ECO:0000256" key="7">
    <source>
        <dbReference type="ARBA" id="ARBA00023004"/>
    </source>
</evidence>
<dbReference type="InterPro" id="IPR000971">
    <property type="entry name" value="Globin"/>
</dbReference>
<keyword evidence="6" id="KW-0479">Metal-binding</keyword>
<comment type="subunit">
    <text evidence="2">Monomer.</text>
</comment>
<dbReference type="GO" id="GO:0019825">
    <property type="term" value="F:oxygen binding"/>
    <property type="evidence" value="ECO:0007669"/>
    <property type="project" value="InterPro"/>
</dbReference>
<evidence type="ECO:0000256" key="5">
    <source>
        <dbReference type="ARBA" id="ARBA00022621"/>
    </source>
</evidence>
<reference evidence="10" key="1">
    <citation type="submission" date="2018-07" db="EMBL/GenBank/DDBJ databases">
        <title>Characterization of a hemoglobin sequence from Atlantic hagfish (Myxine glutinosa).</title>
        <authorList>
            <person name="White G.P."/>
            <person name="Olsen L."/>
            <person name="Cunningham C."/>
        </authorList>
    </citation>
    <scope>NUCLEOTIDE SEQUENCE</scope>
</reference>
<dbReference type="InterPro" id="IPR013314">
    <property type="entry name" value="Globin_lamprey/hagfish"/>
</dbReference>
<keyword evidence="3 8" id="KW-0813">Transport</keyword>
<dbReference type="AlphaFoldDB" id="Q9U6L2"/>